<keyword evidence="3" id="KW-1185">Reference proteome</keyword>
<sequence>MSLSRRAALWTAPAVVVATAAPAMAVSQEPAVSGLMRVTYQPSYRESTLTMTTQDTGLGLRVTKSTTRPDSATLTVYYSAEIVPASTVWTGTGGGWTAPTYQRTEGGYTVWELRYTGTWTQTGPTTWATGTFTWGAKVAYGSGLRSRAIRTVTIAGQPYTTDSGYVSIGTITRAARTAPVSDGGGEPTTYTKTI</sequence>
<protein>
    <recommendedName>
        <fullName evidence="4">Tat pathway signal sequence domain protein</fullName>
    </recommendedName>
</protein>
<dbReference type="RefSeq" id="WP_249736399.1">
    <property type="nucleotide sequence ID" value="NZ_JAKNCJ010000001.1"/>
</dbReference>
<organism evidence="2 3">
    <name type="scientific">Brachybacterium equifaecis</name>
    <dbReference type="NCBI Taxonomy" id="2910770"/>
    <lineage>
        <taxon>Bacteria</taxon>
        <taxon>Bacillati</taxon>
        <taxon>Actinomycetota</taxon>
        <taxon>Actinomycetes</taxon>
        <taxon>Micrococcales</taxon>
        <taxon>Dermabacteraceae</taxon>
        <taxon>Brachybacterium</taxon>
    </lineage>
</organism>
<reference evidence="2" key="1">
    <citation type="submission" date="2022-02" db="EMBL/GenBank/DDBJ databases">
        <authorList>
            <person name="Lee M."/>
            <person name="Kim S.-J."/>
            <person name="Jung M.-Y."/>
        </authorList>
    </citation>
    <scope>NUCLEOTIDE SEQUENCE</scope>
    <source>
        <strain evidence="2">JHP9</strain>
    </source>
</reference>
<keyword evidence="1" id="KW-0732">Signal</keyword>
<gene>
    <name evidence="2" type="ORF">Bequi_02380</name>
</gene>
<feature type="chain" id="PRO_5045956050" description="Tat pathway signal sequence domain protein" evidence="1">
    <location>
        <begin position="26"/>
        <end position="194"/>
    </location>
</feature>
<evidence type="ECO:0000313" key="2">
    <source>
        <dbReference type="EMBL" id="MCL6422245.1"/>
    </source>
</evidence>
<accession>A0ABT0QZV6</accession>
<dbReference type="EMBL" id="JAKNCJ010000001">
    <property type="protein sequence ID" value="MCL6422245.1"/>
    <property type="molecule type" value="Genomic_DNA"/>
</dbReference>
<comment type="caution">
    <text evidence="2">The sequence shown here is derived from an EMBL/GenBank/DDBJ whole genome shotgun (WGS) entry which is preliminary data.</text>
</comment>
<name>A0ABT0QZV6_9MICO</name>
<evidence type="ECO:0008006" key="4">
    <source>
        <dbReference type="Google" id="ProtNLM"/>
    </source>
</evidence>
<dbReference type="Proteomes" id="UP001203761">
    <property type="component" value="Unassembled WGS sequence"/>
</dbReference>
<feature type="signal peptide" evidence="1">
    <location>
        <begin position="1"/>
        <end position="25"/>
    </location>
</feature>
<dbReference type="InterPro" id="IPR006311">
    <property type="entry name" value="TAT_signal"/>
</dbReference>
<dbReference type="PROSITE" id="PS51318">
    <property type="entry name" value="TAT"/>
    <property type="match status" value="1"/>
</dbReference>
<evidence type="ECO:0000256" key="1">
    <source>
        <dbReference type="SAM" id="SignalP"/>
    </source>
</evidence>
<proteinExistence type="predicted"/>
<evidence type="ECO:0000313" key="3">
    <source>
        <dbReference type="Proteomes" id="UP001203761"/>
    </source>
</evidence>